<dbReference type="Proteomes" id="UP000192758">
    <property type="component" value="Unassembled WGS sequence"/>
</dbReference>
<organism evidence="1 2">
    <name type="scientific">Ecytonucleospora hepatopenaei</name>
    <dbReference type="NCBI Taxonomy" id="646526"/>
    <lineage>
        <taxon>Eukaryota</taxon>
        <taxon>Fungi</taxon>
        <taxon>Fungi incertae sedis</taxon>
        <taxon>Microsporidia</taxon>
        <taxon>Enterocytozoonidae</taxon>
        <taxon>Ecytonucleospora</taxon>
    </lineage>
</organism>
<proteinExistence type="predicted"/>
<dbReference type="AlphaFoldDB" id="A0A1W0E4L1"/>
<name>A0A1W0E4L1_9MICR</name>
<dbReference type="EMBL" id="MNPJ01000022">
    <property type="protein sequence ID" value="OQS54161.1"/>
    <property type="molecule type" value="Genomic_DNA"/>
</dbReference>
<reference evidence="1 2" key="1">
    <citation type="journal article" date="2017" name="Environ. Microbiol.">
        <title>Decay of the glycolytic pathway and adaptation to intranuclear parasitism within Enterocytozoonidae microsporidia.</title>
        <authorList>
            <person name="Wiredu Boakye D."/>
            <person name="Jaroenlak P."/>
            <person name="Prachumwat A."/>
            <person name="Williams T.A."/>
            <person name="Bateman K.S."/>
            <person name="Itsathitphaisarn O."/>
            <person name="Sritunyalucksana K."/>
            <person name="Paszkiewicz K.H."/>
            <person name="Moore K.A."/>
            <person name="Stentiford G.D."/>
            <person name="Williams B.A."/>
        </authorList>
    </citation>
    <scope>NUCLEOTIDE SEQUENCE [LARGE SCALE GENOMIC DNA]</scope>
    <source>
        <strain evidence="1 2">TH1</strain>
    </source>
</reference>
<dbReference type="VEuPathDB" id="MicrosporidiaDB:EHP00_1763"/>
<protein>
    <submittedName>
        <fullName evidence="1">Uncharacterized protein</fullName>
    </submittedName>
</protein>
<evidence type="ECO:0000313" key="1">
    <source>
        <dbReference type="EMBL" id="OQS54161.1"/>
    </source>
</evidence>
<sequence length="70" mass="8425">MNNQKVNTYINNKSIIKNVNKKLLDYLHEFNIDFLDEIQCYSFSKIEVTNKIIKKLKEEMEKNINISEEQ</sequence>
<gene>
    <name evidence="1" type="ORF">EHP00_1763</name>
</gene>
<comment type="caution">
    <text evidence="1">The sequence shown here is derived from an EMBL/GenBank/DDBJ whole genome shotgun (WGS) entry which is preliminary data.</text>
</comment>
<evidence type="ECO:0000313" key="2">
    <source>
        <dbReference type="Proteomes" id="UP000192758"/>
    </source>
</evidence>
<accession>A0A1W0E4L1</accession>
<keyword evidence="2" id="KW-1185">Reference proteome</keyword>